<evidence type="ECO:0000313" key="2">
    <source>
        <dbReference type="Ensembl" id="ENSSPAP00000029266.1"/>
    </source>
</evidence>
<organism evidence="2">
    <name type="scientific">Stegastes partitus</name>
    <name type="common">bicolor damselfish</name>
    <dbReference type="NCBI Taxonomy" id="144197"/>
    <lineage>
        <taxon>Eukaryota</taxon>
        <taxon>Metazoa</taxon>
        <taxon>Chordata</taxon>
        <taxon>Craniata</taxon>
        <taxon>Vertebrata</taxon>
        <taxon>Euteleostomi</taxon>
        <taxon>Actinopterygii</taxon>
        <taxon>Neopterygii</taxon>
        <taxon>Teleostei</taxon>
        <taxon>Neoteleostei</taxon>
        <taxon>Acanthomorphata</taxon>
        <taxon>Ovalentaria</taxon>
        <taxon>Pomacentridae</taxon>
        <taxon>Stegastes</taxon>
    </lineage>
</organism>
<reference evidence="2" key="1">
    <citation type="submission" date="2023-09" db="UniProtKB">
        <authorList>
            <consortium name="Ensembl"/>
        </authorList>
    </citation>
    <scope>IDENTIFICATION</scope>
</reference>
<name>A0A3B5B8R6_9TELE</name>
<sequence>LLHHDNAPAHNALSIQQFLVEKNITVIPWPAYSPDLLPIEHLWEQIGWWQQNF</sequence>
<dbReference type="Ensembl" id="ENSSPAT00000029735.1">
    <property type="protein sequence ID" value="ENSSPAP00000029266.1"/>
    <property type="gene ID" value="ENSSPAG00000022018.1"/>
</dbReference>
<dbReference type="GO" id="GO:0003676">
    <property type="term" value="F:nucleic acid binding"/>
    <property type="evidence" value="ECO:0007669"/>
    <property type="project" value="InterPro"/>
</dbReference>
<protein>
    <recommendedName>
        <fullName evidence="1">Tc1-like transposase DDE domain-containing protein</fullName>
    </recommendedName>
</protein>
<dbReference type="InterPro" id="IPR038717">
    <property type="entry name" value="Tc1-like_DDE_dom"/>
</dbReference>
<evidence type="ECO:0000259" key="1">
    <source>
        <dbReference type="Pfam" id="PF13358"/>
    </source>
</evidence>
<dbReference type="Gene3D" id="3.30.420.10">
    <property type="entry name" value="Ribonuclease H-like superfamily/Ribonuclease H"/>
    <property type="match status" value="1"/>
</dbReference>
<accession>A0A3B5B8R6</accession>
<dbReference type="Pfam" id="PF13358">
    <property type="entry name" value="DDE_3"/>
    <property type="match status" value="1"/>
</dbReference>
<dbReference type="AlphaFoldDB" id="A0A3B5B8R6"/>
<feature type="domain" description="Tc1-like transposase DDE" evidence="1">
    <location>
        <begin position="5"/>
        <end position="47"/>
    </location>
</feature>
<proteinExistence type="predicted"/>
<dbReference type="GeneTree" id="ENSGT01150000289229"/>
<dbReference type="InterPro" id="IPR036397">
    <property type="entry name" value="RNaseH_sf"/>
</dbReference>